<dbReference type="GO" id="GO:0005524">
    <property type="term" value="F:ATP binding"/>
    <property type="evidence" value="ECO:0007669"/>
    <property type="project" value="UniProtKB-KW"/>
</dbReference>
<dbReference type="Proteomes" id="UP000254863">
    <property type="component" value="Unassembled WGS sequence"/>
</dbReference>
<evidence type="ECO:0000313" key="2">
    <source>
        <dbReference type="Proteomes" id="UP000254863"/>
    </source>
</evidence>
<protein>
    <submittedName>
        <fullName evidence="1">Transport ATP-binding protein CydC</fullName>
    </submittedName>
</protein>
<sequence>MLLIGGIAVIAMLWLASAGVGGDTQPGALIALFVFLRAGGV</sequence>
<evidence type="ECO:0000313" key="1">
    <source>
        <dbReference type="EMBL" id="STV75979.1"/>
    </source>
</evidence>
<keyword evidence="1" id="KW-0067">ATP-binding</keyword>
<reference evidence="1 2" key="1">
    <citation type="submission" date="2018-06" db="EMBL/GenBank/DDBJ databases">
        <authorList>
            <consortium name="Pathogen Informatics"/>
            <person name="Doyle S."/>
        </authorList>
    </citation>
    <scope>NUCLEOTIDE SEQUENCE [LARGE SCALE GENOMIC DNA]</scope>
    <source>
        <strain evidence="1 2">NCTC11685</strain>
    </source>
</reference>
<keyword evidence="1" id="KW-0547">Nucleotide-binding</keyword>
<dbReference type="AlphaFoldDB" id="A0A7H4N2S1"/>
<accession>A0A7H4N2S1</accession>
<gene>
    <name evidence="1" type="ORF">NCTC11685_01550</name>
</gene>
<dbReference type="EMBL" id="UGMS01000001">
    <property type="protein sequence ID" value="STV75979.1"/>
    <property type="molecule type" value="Genomic_DNA"/>
</dbReference>
<organism evidence="1 2">
    <name type="scientific">Klebsiella michiganensis</name>
    <dbReference type="NCBI Taxonomy" id="1134687"/>
    <lineage>
        <taxon>Bacteria</taxon>
        <taxon>Pseudomonadati</taxon>
        <taxon>Pseudomonadota</taxon>
        <taxon>Gammaproteobacteria</taxon>
        <taxon>Enterobacterales</taxon>
        <taxon>Enterobacteriaceae</taxon>
        <taxon>Klebsiella/Raoultella group</taxon>
        <taxon>Klebsiella</taxon>
    </lineage>
</organism>
<proteinExistence type="predicted"/>
<name>A0A7H4N2S1_9ENTR</name>
<comment type="caution">
    <text evidence="1">The sequence shown here is derived from an EMBL/GenBank/DDBJ whole genome shotgun (WGS) entry which is preliminary data.</text>
</comment>